<feature type="domain" description="Myo-inositol-1-phosphate synthase GAPDH-like" evidence="2">
    <location>
        <begin position="178"/>
        <end position="282"/>
    </location>
</feature>
<accession>A0A919AJ88</accession>
<dbReference type="InterPro" id="IPR052199">
    <property type="entry name" value="MIPS"/>
</dbReference>
<dbReference type="GO" id="GO:0008654">
    <property type="term" value="P:phospholipid biosynthetic process"/>
    <property type="evidence" value="ECO:0007669"/>
    <property type="project" value="InterPro"/>
</dbReference>
<proteinExistence type="inferred from homology"/>
<evidence type="ECO:0000313" key="4">
    <source>
        <dbReference type="Proteomes" id="UP000630718"/>
    </source>
</evidence>
<dbReference type="PANTHER" id="PTHR43125">
    <property type="entry name" value="INOSITOL-3-PHOSPHATE SYNTHASE"/>
    <property type="match status" value="1"/>
</dbReference>
<dbReference type="Gene3D" id="3.40.50.720">
    <property type="entry name" value="NAD(P)-binding Rossmann-like Domain"/>
    <property type="match status" value="1"/>
</dbReference>
<dbReference type="Proteomes" id="UP000630718">
    <property type="component" value="Unassembled WGS sequence"/>
</dbReference>
<dbReference type="Gene3D" id="3.30.360.10">
    <property type="entry name" value="Dihydrodipicolinate Reductase, domain 2"/>
    <property type="match status" value="1"/>
</dbReference>
<reference evidence="3" key="1">
    <citation type="journal article" date="2014" name="Int. J. Syst. Evol. Microbiol.">
        <title>Complete genome sequence of Corynebacterium casei LMG S-19264T (=DSM 44701T), isolated from a smear-ripened cheese.</title>
        <authorList>
            <consortium name="US DOE Joint Genome Institute (JGI-PGF)"/>
            <person name="Walter F."/>
            <person name="Albersmeier A."/>
            <person name="Kalinowski J."/>
            <person name="Ruckert C."/>
        </authorList>
    </citation>
    <scope>NUCLEOTIDE SEQUENCE</scope>
    <source>
        <strain evidence="3">JCM 4477</strain>
    </source>
</reference>
<evidence type="ECO:0000259" key="2">
    <source>
        <dbReference type="Pfam" id="PF01658"/>
    </source>
</evidence>
<evidence type="ECO:0000256" key="1">
    <source>
        <dbReference type="ARBA" id="ARBA00010813"/>
    </source>
</evidence>
<dbReference type="Pfam" id="PF01658">
    <property type="entry name" value="Inos-1-P_synth"/>
    <property type="match status" value="1"/>
</dbReference>
<reference evidence="3" key="2">
    <citation type="submission" date="2020-09" db="EMBL/GenBank/DDBJ databases">
        <authorList>
            <person name="Sun Q."/>
            <person name="Ohkuma M."/>
        </authorList>
    </citation>
    <scope>NUCLEOTIDE SEQUENCE</scope>
    <source>
        <strain evidence="3">JCM 4477</strain>
    </source>
</reference>
<dbReference type="InterPro" id="IPR036291">
    <property type="entry name" value="NAD(P)-bd_dom_sf"/>
</dbReference>
<comment type="similarity">
    <text evidence="1">Belongs to the myo-inositol 1-phosphate synthase family.</text>
</comment>
<dbReference type="GO" id="GO:0004512">
    <property type="term" value="F:inositol-3-phosphate synthase activity"/>
    <property type="evidence" value="ECO:0007669"/>
    <property type="project" value="InterPro"/>
</dbReference>
<dbReference type="Pfam" id="PF07994">
    <property type="entry name" value="NAD_binding_5"/>
    <property type="match status" value="1"/>
</dbReference>
<dbReference type="GO" id="GO:0006021">
    <property type="term" value="P:inositol biosynthetic process"/>
    <property type="evidence" value="ECO:0007669"/>
    <property type="project" value="InterPro"/>
</dbReference>
<dbReference type="InterPro" id="IPR002587">
    <property type="entry name" value="Myo-inos-1-P_Synthase"/>
</dbReference>
<gene>
    <name evidence="3" type="ORF">GCM10018772_38550</name>
</gene>
<dbReference type="SUPFAM" id="SSF51735">
    <property type="entry name" value="NAD(P)-binding Rossmann-fold domains"/>
    <property type="match status" value="1"/>
</dbReference>
<dbReference type="AlphaFoldDB" id="A0A919AJ88"/>
<evidence type="ECO:0000313" key="3">
    <source>
        <dbReference type="EMBL" id="GHF09911.1"/>
    </source>
</evidence>
<name>A0A919AJ88_9ACTN</name>
<organism evidence="3 4">
    <name type="scientific">Streptomyces fumanus</name>
    <dbReference type="NCBI Taxonomy" id="67302"/>
    <lineage>
        <taxon>Bacteria</taxon>
        <taxon>Bacillati</taxon>
        <taxon>Actinomycetota</taxon>
        <taxon>Actinomycetes</taxon>
        <taxon>Kitasatosporales</taxon>
        <taxon>Streptomycetaceae</taxon>
        <taxon>Streptomyces</taxon>
    </lineage>
</organism>
<sequence length="344" mass="36238">MRLAVAGVGNNISALVQGIGFYRQLDDEEELPGIAHPVLGGLRVTDIDVVAAFDVSETKAGRPLSEAIFAAPNNYPVLGAPQMTEDPEVLPGIADPDDEQQLTSVTKILRELDVEVLLYSLPTGLPEVARAYGRAAIAAGVAVVNCTPDPVAGLPDLQAEARAQGVPLVGDDLQSHLGSSIVHGALLALLEERGLTLSGSYQVNMGGNADFANLRKHGANKEASKHRALRQKVSRTDRVTVIPSAGFVSHLGDRKVAHLSIEARGWADMPVKLDVTLQVQDSSNAAGVIIDLIRIAAIARRRGETGFPVAATTLLKSPALVEDPLRQGDHALELLAVLAAENAD</sequence>
<comment type="caution">
    <text evidence="3">The sequence shown here is derived from an EMBL/GenBank/DDBJ whole genome shotgun (WGS) entry which is preliminary data.</text>
</comment>
<dbReference type="SUPFAM" id="SSF55347">
    <property type="entry name" value="Glyceraldehyde-3-phosphate dehydrogenase-like, C-terminal domain"/>
    <property type="match status" value="1"/>
</dbReference>
<dbReference type="InterPro" id="IPR013021">
    <property type="entry name" value="Myo-inos-1-P_Synthase_GAPDH"/>
</dbReference>
<dbReference type="EMBL" id="BNBI01000008">
    <property type="protein sequence ID" value="GHF09911.1"/>
    <property type="molecule type" value="Genomic_DNA"/>
</dbReference>
<dbReference type="PANTHER" id="PTHR43125:SF1">
    <property type="entry name" value="INOSITOL-3-PHOSPHATE SYNTHASE"/>
    <property type="match status" value="1"/>
</dbReference>
<protein>
    <submittedName>
        <fullName evidence="3">Inositol-3-phosphate synthase</fullName>
    </submittedName>
</protein>
<dbReference type="RefSeq" id="WP_190205568.1">
    <property type="nucleotide sequence ID" value="NZ_BNBI01000008.1"/>
</dbReference>
<keyword evidence="4" id="KW-1185">Reference proteome</keyword>